<dbReference type="InterPro" id="IPR008427">
    <property type="entry name" value="Extracellular_membr_CFEM_dom"/>
</dbReference>
<evidence type="ECO:0000256" key="8">
    <source>
        <dbReference type="ARBA" id="ARBA00022723"/>
    </source>
</evidence>
<evidence type="ECO:0000256" key="5">
    <source>
        <dbReference type="ARBA" id="ARBA00022525"/>
    </source>
</evidence>
<keyword evidence="4" id="KW-1003">Cell membrane</keyword>
<protein>
    <recommendedName>
        <fullName evidence="17">CFEM domain-containing protein</fullName>
    </recommendedName>
</protein>
<accession>G3B1I3</accession>
<dbReference type="PANTHER" id="PTHR37928">
    <property type="entry name" value="CFEM DOMAIN PROTEIN (AFU_ORTHOLOGUE AFUA_6G14090)"/>
    <property type="match status" value="1"/>
</dbReference>
<proteinExistence type="inferred from homology"/>
<evidence type="ECO:0000256" key="4">
    <source>
        <dbReference type="ARBA" id="ARBA00022475"/>
    </source>
</evidence>
<keyword evidence="19" id="KW-1185">Reference proteome</keyword>
<evidence type="ECO:0000256" key="11">
    <source>
        <dbReference type="ARBA" id="ARBA00023136"/>
    </source>
</evidence>
<feature type="binding site" description="axial binding residue" evidence="15">
    <location>
        <position position="82"/>
    </location>
    <ligand>
        <name>heme</name>
        <dbReference type="ChEBI" id="CHEBI:30413"/>
    </ligand>
    <ligandPart>
        <name>Fe</name>
        <dbReference type="ChEBI" id="CHEBI:18248"/>
    </ligandPart>
</feature>
<feature type="disulfide bond" evidence="15">
    <location>
        <begin position="64"/>
        <end position="104"/>
    </location>
</feature>
<keyword evidence="8 15" id="KW-0479">Metal-binding</keyword>
<feature type="disulfide bond" evidence="15">
    <location>
        <begin position="78"/>
        <end position="85"/>
    </location>
</feature>
<evidence type="ECO:0000256" key="16">
    <source>
        <dbReference type="SAM" id="SignalP"/>
    </source>
</evidence>
<evidence type="ECO:0000259" key="17">
    <source>
        <dbReference type="PROSITE" id="PS52012"/>
    </source>
</evidence>
<dbReference type="GO" id="GO:0046872">
    <property type="term" value="F:metal ion binding"/>
    <property type="evidence" value="ECO:0007669"/>
    <property type="project" value="UniProtKB-UniRule"/>
</dbReference>
<evidence type="ECO:0000313" key="19">
    <source>
        <dbReference type="Proteomes" id="UP000000707"/>
    </source>
</evidence>
<dbReference type="AlphaFoldDB" id="G3B1I3"/>
<evidence type="ECO:0000256" key="12">
    <source>
        <dbReference type="ARBA" id="ARBA00023157"/>
    </source>
</evidence>
<evidence type="ECO:0000256" key="1">
    <source>
        <dbReference type="ARBA" id="ARBA00004609"/>
    </source>
</evidence>
<dbReference type="EMBL" id="GL996515">
    <property type="protein sequence ID" value="EGV64977.1"/>
    <property type="molecule type" value="Genomic_DNA"/>
</dbReference>
<evidence type="ECO:0000256" key="6">
    <source>
        <dbReference type="ARBA" id="ARBA00022617"/>
    </source>
</evidence>
<keyword evidence="6 15" id="KW-0349">Heme</keyword>
<keyword evidence="11" id="KW-0472">Membrane</keyword>
<organism evidence="19">
    <name type="scientific">Candida tenuis (strain ATCC 10573 / BCRC 21748 / CBS 615 / JCM 9827 / NBRC 10315 / NRRL Y-1498 / VKM Y-70)</name>
    <name type="common">Yeast</name>
    <name type="synonym">Yamadazyma tenuis</name>
    <dbReference type="NCBI Taxonomy" id="590646"/>
    <lineage>
        <taxon>Eukaryota</taxon>
        <taxon>Fungi</taxon>
        <taxon>Dikarya</taxon>
        <taxon>Ascomycota</taxon>
        <taxon>Saccharomycotina</taxon>
        <taxon>Pichiomycetes</taxon>
        <taxon>Debaryomycetaceae</taxon>
        <taxon>Yamadazyma</taxon>
    </lineage>
</organism>
<evidence type="ECO:0000256" key="15">
    <source>
        <dbReference type="PROSITE-ProRule" id="PRU01356"/>
    </source>
</evidence>
<gene>
    <name evidence="18" type="ORF">CANTEDRAFT_104115</name>
</gene>
<dbReference type="OrthoDB" id="2496787at2759"/>
<comment type="subcellular location">
    <subcellularLocation>
        <location evidence="1">Cell membrane</location>
        <topology evidence="1">Lipid-anchor</topology>
        <topology evidence="1">GPI-anchor</topology>
    </subcellularLocation>
    <subcellularLocation>
        <location evidence="2">Secreted</location>
    </subcellularLocation>
</comment>
<reference evidence="18 19" key="1">
    <citation type="journal article" date="2011" name="Proc. Natl. Acad. Sci. U.S.A.">
        <title>Comparative genomics of xylose-fermenting fungi for enhanced biofuel production.</title>
        <authorList>
            <person name="Wohlbach D.J."/>
            <person name="Kuo A."/>
            <person name="Sato T.K."/>
            <person name="Potts K.M."/>
            <person name="Salamov A.A."/>
            <person name="LaButti K.M."/>
            <person name="Sun H."/>
            <person name="Clum A."/>
            <person name="Pangilinan J.L."/>
            <person name="Lindquist E.A."/>
            <person name="Lucas S."/>
            <person name="Lapidus A."/>
            <person name="Jin M."/>
            <person name="Gunawan C."/>
            <person name="Balan V."/>
            <person name="Dale B.E."/>
            <person name="Jeffries T.W."/>
            <person name="Zinkel R."/>
            <person name="Barry K.W."/>
            <person name="Grigoriev I.V."/>
            <person name="Gasch A.P."/>
        </authorList>
    </citation>
    <scope>NUCLEOTIDE SEQUENCE [LARGE SCALE GENOMIC DNA]</scope>
    <source>
        <strain evidence="19">ATCC 10573 / BCRC 21748 / CBS 615 / JCM 9827 / NBRC 10315 / NRRL Y-1498 / VKM Y-70</strain>
    </source>
</reference>
<dbReference type="Pfam" id="PF05730">
    <property type="entry name" value="CFEM"/>
    <property type="match status" value="1"/>
</dbReference>
<name>G3B1I3_CANTC</name>
<evidence type="ECO:0000313" key="18">
    <source>
        <dbReference type="EMBL" id="EGV64977.1"/>
    </source>
</evidence>
<dbReference type="GO" id="GO:0005576">
    <property type="term" value="C:extracellular region"/>
    <property type="evidence" value="ECO:0007669"/>
    <property type="project" value="UniProtKB-SubCell"/>
</dbReference>
<dbReference type="GO" id="GO:0005886">
    <property type="term" value="C:plasma membrane"/>
    <property type="evidence" value="ECO:0007669"/>
    <property type="project" value="UniProtKB-SubCell"/>
</dbReference>
<evidence type="ECO:0000256" key="3">
    <source>
        <dbReference type="ARBA" id="ARBA00010031"/>
    </source>
</evidence>
<dbReference type="STRING" id="590646.G3B1I3"/>
<dbReference type="PANTHER" id="PTHR37928:SF2">
    <property type="entry name" value="GPI ANCHORED CFEM DOMAIN PROTEIN (AFU_ORTHOLOGUE AFUA_6G10580)"/>
    <property type="match status" value="1"/>
</dbReference>
<evidence type="ECO:0000256" key="7">
    <source>
        <dbReference type="ARBA" id="ARBA00022622"/>
    </source>
</evidence>
<dbReference type="GO" id="GO:0098552">
    <property type="term" value="C:side of membrane"/>
    <property type="evidence" value="ECO:0007669"/>
    <property type="project" value="UniProtKB-KW"/>
</dbReference>
<keyword evidence="14" id="KW-0449">Lipoprotein</keyword>
<keyword evidence="12 15" id="KW-1015">Disulfide bond</keyword>
<dbReference type="InterPro" id="IPR051735">
    <property type="entry name" value="CFEM_domain"/>
</dbReference>
<feature type="non-terminal residue" evidence="18">
    <location>
        <position position="146"/>
    </location>
</feature>
<keyword evidence="5" id="KW-0964">Secreted</keyword>
<evidence type="ECO:0000256" key="9">
    <source>
        <dbReference type="ARBA" id="ARBA00022729"/>
    </source>
</evidence>
<dbReference type="eggNOG" id="ENOG502SFDE">
    <property type="taxonomic scope" value="Eukaryota"/>
</dbReference>
<keyword evidence="10 15" id="KW-0408">Iron</keyword>
<comment type="similarity">
    <text evidence="3">Belongs to the RBT5 family.</text>
</comment>
<dbReference type="HOGENOM" id="CLU_147526_0_0_1"/>
<evidence type="ECO:0000256" key="14">
    <source>
        <dbReference type="ARBA" id="ARBA00023288"/>
    </source>
</evidence>
<keyword evidence="7" id="KW-0336">GPI-anchor</keyword>
<evidence type="ECO:0000256" key="2">
    <source>
        <dbReference type="ARBA" id="ARBA00004613"/>
    </source>
</evidence>
<evidence type="ECO:0000256" key="13">
    <source>
        <dbReference type="ARBA" id="ARBA00023180"/>
    </source>
</evidence>
<keyword evidence="13" id="KW-0325">Glycoprotein</keyword>
<evidence type="ECO:0000256" key="10">
    <source>
        <dbReference type="ARBA" id="ARBA00023004"/>
    </source>
</evidence>
<feature type="disulfide bond" evidence="15">
    <location>
        <begin position="68"/>
        <end position="99"/>
    </location>
</feature>
<sequence>MWVKNLSLLFAVATTVAAASSSGVTSAPDATSSTTNPYATYPTVARTASINGFADKIYDELPSCAQPCVKQDTSITPCPYWDTGCLCVMSNFANLIAECVASSCSGSDVVSMTSLATSICSSAGLDDPSWYIGTAAAANLAAAAAA</sequence>
<feature type="disulfide bond" evidence="15">
    <location>
        <begin position="87"/>
        <end position="120"/>
    </location>
</feature>
<dbReference type="Proteomes" id="UP000000707">
    <property type="component" value="Unassembled WGS sequence"/>
</dbReference>
<feature type="chain" id="PRO_5003442796" description="CFEM domain-containing protein" evidence="16">
    <location>
        <begin position="19"/>
        <end position="146"/>
    </location>
</feature>
<feature type="domain" description="CFEM" evidence="17">
    <location>
        <begin position="36"/>
        <end position="146"/>
    </location>
</feature>
<dbReference type="SMART" id="SM00747">
    <property type="entry name" value="CFEM"/>
    <property type="match status" value="1"/>
</dbReference>
<dbReference type="PROSITE" id="PS52012">
    <property type="entry name" value="CFEM"/>
    <property type="match status" value="1"/>
</dbReference>
<keyword evidence="9 16" id="KW-0732">Signal</keyword>
<feature type="signal peptide" evidence="16">
    <location>
        <begin position="1"/>
        <end position="18"/>
    </location>
</feature>